<dbReference type="Ensembl" id="ENSOMYT00000048168.2">
    <property type="protein sequence ID" value="ENSOMYP00000044224.2"/>
    <property type="gene ID" value="ENSOMYG00000020287.2"/>
</dbReference>
<dbReference type="Proteomes" id="UP000694395">
    <property type="component" value="Chromosome 2"/>
</dbReference>
<name>A0A8C7R063_ONCMY</name>
<organism evidence="1 2">
    <name type="scientific">Oncorhynchus mykiss</name>
    <name type="common">Rainbow trout</name>
    <name type="synonym">Salmo gairdneri</name>
    <dbReference type="NCBI Taxonomy" id="8022"/>
    <lineage>
        <taxon>Eukaryota</taxon>
        <taxon>Metazoa</taxon>
        <taxon>Chordata</taxon>
        <taxon>Craniata</taxon>
        <taxon>Vertebrata</taxon>
        <taxon>Euteleostomi</taxon>
        <taxon>Actinopterygii</taxon>
        <taxon>Neopterygii</taxon>
        <taxon>Teleostei</taxon>
        <taxon>Protacanthopterygii</taxon>
        <taxon>Salmoniformes</taxon>
        <taxon>Salmonidae</taxon>
        <taxon>Salmoninae</taxon>
        <taxon>Oncorhynchus</taxon>
    </lineage>
</organism>
<reference evidence="1" key="1">
    <citation type="submission" date="2020-07" db="EMBL/GenBank/DDBJ databases">
        <title>A long reads based de novo assembly of the rainbow trout Arlee double haploid line genome.</title>
        <authorList>
            <person name="Gao G."/>
            <person name="Palti Y."/>
        </authorList>
    </citation>
    <scope>NUCLEOTIDE SEQUENCE [LARGE SCALE GENOMIC DNA]</scope>
</reference>
<keyword evidence="2" id="KW-1185">Reference proteome</keyword>
<reference evidence="1" key="2">
    <citation type="submission" date="2025-08" db="UniProtKB">
        <authorList>
            <consortium name="Ensembl"/>
        </authorList>
    </citation>
    <scope>IDENTIFICATION</scope>
</reference>
<evidence type="ECO:0000313" key="1">
    <source>
        <dbReference type="Ensembl" id="ENSOMYP00000044224.2"/>
    </source>
</evidence>
<accession>A0A8C7R063</accession>
<reference evidence="1" key="3">
    <citation type="submission" date="2025-09" db="UniProtKB">
        <authorList>
            <consortium name="Ensembl"/>
        </authorList>
    </citation>
    <scope>IDENTIFICATION</scope>
</reference>
<dbReference type="GeneTree" id="ENSGT00990000210963"/>
<dbReference type="AlphaFoldDB" id="A0A8C7R063"/>
<sequence>MHGWDKALYSKCYYIEKIEILLVFPEKRPFRPQYACACQSICFATILQLKMFRLGNTVNSIDEARQTLNVGIVYDINKEQWSLNASRSYFLLWFREPKIGCFNRKWISTSKTDPIMLFCSCLLRVLKDIPRLLGVYRSNPGVVGFCGLISSLLGLMSPQFEN</sequence>
<protein>
    <submittedName>
        <fullName evidence="1">Uncharacterized protein</fullName>
    </submittedName>
</protein>
<evidence type="ECO:0000313" key="2">
    <source>
        <dbReference type="Proteomes" id="UP000694395"/>
    </source>
</evidence>
<proteinExistence type="predicted"/>